<dbReference type="InterPro" id="IPR023798">
    <property type="entry name" value="Ribosomal_uS7_dom"/>
</dbReference>
<comment type="function">
    <text evidence="6">One of the primary rRNA binding proteins, it binds directly to 16S rRNA where it nucleates assembly of the head domain of the 30S subunit. Is located at the subunit interface close to the decoding center, probably blocks exit of the E-site tRNA.</text>
</comment>
<dbReference type="HAMAP" id="MF_00480_B">
    <property type="entry name" value="Ribosomal_uS7_B"/>
    <property type="match status" value="1"/>
</dbReference>
<reference evidence="9 10" key="1">
    <citation type="journal article" date="2016" name="Nat. Commun.">
        <title>Thousands of microbial genomes shed light on interconnected biogeochemical processes in an aquifer system.</title>
        <authorList>
            <person name="Anantharaman K."/>
            <person name="Brown C.T."/>
            <person name="Hug L.A."/>
            <person name="Sharon I."/>
            <person name="Castelle C.J."/>
            <person name="Probst A.J."/>
            <person name="Thomas B.C."/>
            <person name="Singh A."/>
            <person name="Wilkins M.J."/>
            <person name="Karaoz U."/>
            <person name="Brodie E.L."/>
            <person name="Williams K.H."/>
            <person name="Hubbard S.S."/>
            <person name="Banfield J.F."/>
        </authorList>
    </citation>
    <scope>NUCLEOTIDE SEQUENCE [LARGE SCALE GENOMIC DNA]</scope>
</reference>
<keyword evidence="2 6" id="KW-0699">rRNA-binding</keyword>
<dbReference type="GO" id="GO:0003735">
    <property type="term" value="F:structural constituent of ribosome"/>
    <property type="evidence" value="ECO:0007669"/>
    <property type="project" value="InterPro"/>
</dbReference>
<name>A0A1F5BU72_9BACT</name>
<dbReference type="InterPro" id="IPR000235">
    <property type="entry name" value="Ribosomal_uS7"/>
</dbReference>
<dbReference type="AlphaFoldDB" id="A0A1F5BU72"/>
<evidence type="ECO:0000256" key="5">
    <source>
        <dbReference type="ARBA" id="ARBA00023274"/>
    </source>
</evidence>
<comment type="similarity">
    <text evidence="1 6 7">Belongs to the universal ribosomal protein uS7 family.</text>
</comment>
<dbReference type="PIRSF" id="PIRSF002122">
    <property type="entry name" value="RPS7p_RPS7a_RPS5e_RPS7o"/>
    <property type="match status" value="1"/>
</dbReference>
<feature type="domain" description="Small ribosomal subunit protein uS7" evidence="8">
    <location>
        <begin position="1"/>
        <end position="148"/>
    </location>
</feature>
<protein>
    <recommendedName>
        <fullName evidence="6">Small ribosomal subunit protein uS7</fullName>
    </recommendedName>
</protein>
<dbReference type="NCBIfam" id="TIGR01029">
    <property type="entry name" value="rpsG_bact"/>
    <property type="match status" value="1"/>
</dbReference>
<evidence type="ECO:0000256" key="1">
    <source>
        <dbReference type="ARBA" id="ARBA00007151"/>
    </source>
</evidence>
<dbReference type="CDD" id="cd14869">
    <property type="entry name" value="uS7_Bacteria"/>
    <property type="match status" value="1"/>
</dbReference>
<dbReference type="GO" id="GO:0000049">
    <property type="term" value="F:tRNA binding"/>
    <property type="evidence" value="ECO:0007669"/>
    <property type="project" value="UniProtKB-UniRule"/>
</dbReference>
<dbReference type="Pfam" id="PF00177">
    <property type="entry name" value="Ribosomal_S7"/>
    <property type="match status" value="1"/>
</dbReference>
<evidence type="ECO:0000313" key="9">
    <source>
        <dbReference type="EMBL" id="OGD34147.1"/>
    </source>
</evidence>
<comment type="subunit">
    <text evidence="6">Part of the 30S ribosomal subunit. Contacts proteins S9 and S11.</text>
</comment>
<dbReference type="InterPro" id="IPR020606">
    <property type="entry name" value="Ribosomal_uS7_CS"/>
</dbReference>
<evidence type="ECO:0000256" key="7">
    <source>
        <dbReference type="RuleBase" id="RU003619"/>
    </source>
</evidence>
<keyword evidence="4 6" id="KW-0689">Ribosomal protein</keyword>
<gene>
    <name evidence="6" type="primary">rpsG</name>
    <name evidence="9" type="ORF">A2988_01560</name>
</gene>
<proteinExistence type="inferred from homology"/>
<organism evidence="9 10">
    <name type="scientific">Candidatus Azambacteria bacterium RIFCSPLOWO2_01_FULL_46_25</name>
    <dbReference type="NCBI Taxonomy" id="1797298"/>
    <lineage>
        <taxon>Bacteria</taxon>
        <taxon>Candidatus Azamiibacteriota</taxon>
    </lineage>
</organism>
<comment type="caution">
    <text evidence="9">The sequence shown here is derived from an EMBL/GenBank/DDBJ whole genome shotgun (WGS) entry which is preliminary data.</text>
</comment>
<dbReference type="PANTHER" id="PTHR11205">
    <property type="entry name" value="RIBOSOMAL PROTEIN S7"/>
    <property type="match status" value="1"/>
</dbReference>
<sequence>MRRKQKYNREIEPDFKYNSPVIAKFVNVIMKHGKKTIAEKIVYTALEQVKELTQKDPMETFDLALKNIAPLIELKSKRVGGANYQVPREVRGDRKQMLTFRWLIAAAQSKKGKPMASKLAEEVMLASKNEGTAIKKKQDTHRMAEANKAFAHFSW</sequence>
<dbReference type="InterPro" id="IPR036823">
    <property type="entry name" value="Ribosomal_uS7_dom_sf"/>
</dbReference>
<evidence type="ECO:0000256" key="6">
    <source>
        <dbReference type="HAMAP-Rule" id="MF_00480"/>
    </source>
</evidence>
<evidence type="ECO:0000313" key="10">
    <source>
        <dbReference type="Proteomes" id="UP000176650"/>
    </source>
</evidence>
<dbReference type="FunFam" id="1.10.455.10:FF:000001">
    <property type="entry name" value="30S ribosomal protein S7"/>
    <property type="match status" value="1"/>
</dbReference>
<keyword evidence="3 6" id="KW-0694">RNA-binding</keyword>
<evidence type="ECO:0000256" key="2">
    <source>
        <dbReference type="ARBA" id="ARBA00022730"/>
    </source>
</evidence>
<accession>A0A1F5BU72</accession>
<evidence type="ECO:0000259" key="8">
    <source>
        <dbReference type="Pfam" id="PF00177"/>
    </source>
</evidence>
<dbReference type="InterPro" id="IPR005717">
    <property type="entry name" value="Ribosomal_uS7_bac/org-type"/>
</dbReference>
<dbReference type="EMBL" id="MEYS01000002">
    <property type="protein sequence ID" value="OGD34147.1"/>
    <property type="molecule type" value="Genomic_DNA"/>
</dbReference>
<dbReference type="Gene3D" id="1.10.455.10">
    <property type="entry name" value="Ribosomal protein S7 domain"/>
    <property type="match status" value="1"/>
</dbReference>
<dbReference type="GO" id="GO:0015935">
    <property type="term" value="C:small ribosomal subunit"/>
    <property type="evidence" value="ECO:0007669"/>
    <property type="project" value="InterPro"/>
</dbReference>
<dbReference type="STRING" id="1797298.A2988_01560"/>
<dbReference type="PROSITE" id="PS00052">
    <property type="entry name" value="RIBOSOMAL_S7"/>
    <property type="match status" value="1"/>
</dbReference>
<dbReference type="GO" id="GO:0019843">
    <property type="term" value="F:rRNA binding"/>
    <property type="evidence" value="ECO:0007669"/>
    <property type="project" value="UniProtKB-UniRule"/>
</dbReference>
<dbReference type="Proteomes" id="UP000176650">
    <property type="component" value="Unassembled WGS sequence"/>
</dbReference>
<evidence type="ECO:0000256" key="3">
    <source>
        <dbReference type="ARBA" id="ARBA00022884"/>
    </source>
</evidence>
<dbReference type="GO" id="GO:0006412">
    <property type="term" value="P:translation"/>
    <property type="evidence" value="ECO:0007669"/>
    <property type="project" value="UniProtKB-UniRule"/>
</dbReference>
<dbReference type="SUPFAM" id="SSF47973">
    <property type="entry name" value="Ribosomal protein S7"/>
    <property type="match status" value="1"/>
</dbReference>
<evidence type="ECO:0000256" key="4">
    <source>
        <dbReference type="ARBA" id="ARBA00022980"/>
    </source>
</evidence>
<keyword evidence="6" id="KW-0820">tRNA-binding</keyword>
<keyword evidence="5 6" id="KW-0687">Ribonucleoprotein</keyword>